<dbReference type="EMBL" id="MG989217">
    <property type="protein sequence ID" value="AWU48817.1"/>
    <property type="molecule type" value="Genomic_DNA"/>
</dbReference>
<evidence type="ECO:0000256" key="9">
    <source>
        <dbReference type="ARBA" id="ARBA00023065"/>
    </source>
</evidence>
<geneLocation type="mitochondrion" evidence="14"/>
<gene>
    <name evidence="14" type="primary">atp8</name>
</gene>
<evidence type="ECO:0000256" key="3">
    <source>
        <dbReference type="ARBA" id="ARBA00011291"/>
    </source>
</evidence>
<dbReference type="AlphaFoldDB" id="A0A344A226"/>
<dbReference type="GeneID" id="37507819"/>
<keyword evidence="11 13" id="KW-0472">Membrane</keyword>
<comment type="subunit">
    <text evidence="3">F-type ATPases have 2 components, CF(1) - the catalytic core - and CF(0) - the membrane proton channel.</text>
</comment>
<keyword evidence="4 12" id="KW-0813">Transport</keyword>
<evidence type="ECO:0000256" key="11">
    <source>
        <dbReference type="ARBA" id="ARBA00023136"/>
    </source>
</evidence>
<dbReference type="InterPro" id="IPR001421">
    <property type="entry name" value="ATP8_metazoa"/>
</dbReference>
<keyword evidence="6 12" id="KW-0812">Transmembrane</keyword>
<dbReference type="GO" id="GO:0015078">
    <property type="term" value="F:proton transmembrane transporter activity"/>
    <property type="evidence" value="ECO:0007669"/>
    <property type="project" value="InterPro"/>
</dbReference>
<comment type="similarity">
    <text evidence="2 12">Belongs to the ATPase protein 8 family.</text>
</comment>
<evidence type="ECO:0000256" key="12">
    <source>
        <dbReference type="RuleBase" id="RU003661"/>
    </source>
</evidence>
<evidence type="ECO:0000256" key="4">
    <source>
        <dbReference type="ARBA" id="ARBA00022448"/>
    </source>
</evidence>
<evidence type="ECO:0000256" key="10">
    <source>
        <dbReference type="ARBA" id="ARBA00023128"/>
    </source>
</evidence>
<comment type="subcellular location">
    <subcellularLocation>
        <location evidence="1 12">Mitochondrion membrane</location>
        <topology evidence="1 12">Single-pass membrane protein</topology>
    </subcellularLocation>
</comment>
<evidence type="ECO:0000256" key="2">
    <source>
        <dbReference type="ARBA" id="ARBA00008892"/>
    </source>
</evidence>
<keyword evidence="5 12" id="KW-0138">CF(0)</keyword>
<keyword evidence="10 12" id="KW-0496">Mitochondrion</keyword>
<reference evidence="14" key="1">
    <citation type="submission" date="2018-02" db="EMBL/GenBank/DDBJ databases">
        <title>Resolving the psyllid tree of life: Phylogenomic analysis of the superfamily Psylloidea (Hemiptera).</title>
        <authorList>
            <person name="Percy D.M."/>
            <person name="Sveinsson S."/>
            <person name="Lemmon A.R."/>
            <person name="Lemmon E.M."/>
            <person name="Ouvrard D."/>
            <person name="Burckhardt D."/>
        </authorList>
    </citation>
    <scope>NUCLEOTIDE SEQUENCE</scope>
    <source>
        <strain evidence="14">DP1.ctg007_circ</strain>
    </source>
</reference>
<feature type="transmembrane region" description="Helical" evidence="13">
    <location>
        <begin position="6"/>
        <end position="31"/>
    </location>
</feature>
<sequence length="50" mass="5857">MPQMAPLPWVTLMILTLFTLFLVSSMIYFNIPMKIKISTKPNSINFPIKW</sequence>
<evidence type="ECO:0000256" key="6">
    <source>
        <dbReference type="ARBA" id="ARBA00022692"/>
    </source>
</evidence>
<dbReference type="GO" id="GO:0031966">
    <property type="term" value="C:mitochondrial membrane"/>
    <property type="evidence" value="ECO:0007669"/>
    <property type="project" value="UniProtKB-SubCell"/>
</dbReference>
<evidence type="ECO:0000256" key="1">
    <source>
        <dbReference type="ARBA" id="ARBA00004304"/>
    </source>
</evidence>
<dbReference type="Pfam" id="PF00895">
    <property type="entry name" value="ATP-synt_8"/>
    <property type="match status" value="1"/>
</dbReference>
<evidence type="ECO:0000256" key="13">
    <source>
        <dbReference type="SAM" id="Phobius"/>
    </source>
</evidence>
<evidence type="ECO:0000256" key="8">
    <source>
        <dbReference type="ARBA" id="ARBA00022989"/>
    </source>
</evidence>
<evidence type="ECO:0000256" key="5">
    <source>
        <dbReference type="ARBA" id="ARBA00022547"/>
    </source>
</evidence>
<dbReference type="RefSeq" id="YP_009502244.1">
    <property type="nucleotide sequence ID" value="NC_038146.1"/>
</dbReference>
<organism evidence="14">
    <name type="scientific">Acizzia uncatoides</name>
    <name type="common">Acacia psyllid</name>
    <dbReference type="NCBI Taxonomy" id="121830"/>
    <lineage>
        <taxon>Eukaryota</taxon>
        <taxon>Metazoa</taxon>
        <taxon>Ecdysozoa</taxon>
        <taxon>Arthropoda</taxon>
        <taxon>Hexapoda</taxon>
        <taxon>Insecta</taxon>
        <taxon>Pterygota</taxon>
        <taxon>Neoptera</taxon>
        <taxon>Paraneoptera</taxon>
        <taxon>Hemiptera</taxon>
        <taxon>Sternorrhyncha</taxon>
        <taxon>Psylloidea</taxon>
        <taxon>Psyllidae</taxon>
        <taxon>Acizziinae</taxon>
        <taxon>Acizzia</taxon>
    </lineage>
</organism>
<dbReference type="GO" id="GO:0015986">
    <property type="term" value="P:proton motive force-driven ATP synthesis"/>
    <property type="evidence" value="ECO:0007669"/>
    <property type="project" value="InterPro"/>
</dbReference>
<keyword evidence="7 12" id="KW-0375">Hydrogen ion transport</keyword>
<evidence type="ECO:0000256" key="7">
    <source>
        <dbReference type="ARBA" id="ARBA00022781"/>
    </source>
</evidence>
<accession>A0A344A226</accession>
<protein>
    <recommendedName>
        <fullName evidence="12">ATP synthase complex subunit 8</fullName>
    </recommendedName>
</protein>
<evidence type="ECO:0000313" key="14">
    <source>
        <dbReference type="EMBL" id="AWU48817.1"/>
    </source>
</evidence>
<keyword evidence="9 12" id="KW-0406">Ion transport</keyword>
<proteinExistence type="inferred from homology"/>
<dbReference type="GO" id="GO:0045259">
    <property type="term" value="C:proton-transporting ATP synthase complex"/>
    <property type="evidence" value="ECO:0007669"/>
    <property type="project" value="UniProtKB-KW"/>
</dbReference>
<name>A0A344A226_ACIUN</name>
<keyword evidence="8 13" id="KW-1133">Transmembrane helix</keyword>